<dbReference type="InParanoid" id="A4VET9"/>
<dbReference type="Pfam" id="PF02493">
    <property type="entry name" value="MORN"/>
    <property type="match status" value="9"/>
</dbReference>
<dbReference type="KEGG" id="tet:TTHERM_00058629"/>
<dbReference type="PANTHER" id="PTHR43215:SF14">
    <property type="entry name" value="RADIAL SPOKE HEAD 1 HOMOLOG"/>
    <property type="match status" value="1"/>
</dbReference>
<dbReference type="eggNOG" id="KOG0229">
    <property type="taxonomic scope" value="Eukaryota"/>
</dbReference>
<protein>
    <submittedName>
        <fullName evidence="3">MORN motif protein</fullName>
    </submittedName>
</protein>
<evidence type="ECO:0000256" key="1">
    <source>
        <dbReference type="ARBA" id="ARBA00022737"/>
    </source>
</evidence>
<dbReference type="InterPro" id="IPR003409">
    <property type="entry name" value="MORN"/>
</dbReference>
<dbReference type="GeneID" id="7829569"/>
<gene>
    <name evidence="3" type="ORF">TTHERM_00058629</name>
</gene>
<evidence type="ECO:0000313" key="4">
    <source>
        <dbReference type="Proteomes" id="UP000009168"/>
    </source>
</evidence>
<feature type="compositionally biased region" description="Low complexity" evidence="2">
    <location>
        <begin position="369"/>
        <end position="385"/>
    </location>
</feature>
<dbReference type="Gene3D" id="2.20.110.10">
    <property type="entry name" value="Histone H3 K4-specific methyltransferase SET7/9 N-terminal domain"/>
    <property type="match status" value="4"/>
</dbReference>
<dbReference type="EMBL" id="GG662853">
    <property type="protein sequence ID" value="EDK32047.2"/>
    <property type="molecule type" value="Genomic_DNA"/>
</dbReference>
<dbReference type="OrthoDB" id="300500at2759"/>
<organism evidence="3 4">
    <name type="scientific">Tetrahymena thermophila (strain SB210)</name>
    <dbReference type="NCBI Taxonomy" id="312017"/>
    <lineage>
        <taxon>Eukaryota</taxon>
        <taxon>Sar</taxon>
        <taxon>Alveolata</taxon>
        <taxon>Ciliophora</taxon>
        <taxon>Intramacronucleata</taxon>
        <taxon>Oligohymenophorea</taxon>
        <taxon>Hymenostomatida</taxon>
        <taxon>Tetrahymenina</taxon>
        <taxon>Tetrahymenidae</taxon>
        <taxon>Tetrahymena</taxon>
    </lineage>
</organism>
<accession>A4VET9</accession>
<sequence length="1093" mass="128050">MMNLQQSLSDDIRCEIPNHFLDKVQYVCVFENCTADQRLCCSYCKFRFHNQHIQSLVKISDFTNKVQKDGLMLNIQLQEKGKKSQLDQLYWQKIDKKIKDEIHYANMQLQGVFSNINAEVQGQIHQMNHQIDEKALGQSVFDLQTKVQRIINRPWSHQSNQAIDLMSKIYRGDKYGELLEDEYFISHRNLQSINNYFTTVHIKLEAFFKNIMEQIPLIFKESFNNTNDNQNEILNIRRKEKDQTYPSIRTSSIRREQKEIEGQNNSYNIYDPNIGNARRNLMSTDINKSRQDLDNQNTIDLERQRNLDQASYNNQQQQRTARSMQNIMNNGLNSKPQSVLFRQHDQSQDKKNHHHGDSLDQYAIQMQNGNQNSYNSNNNGNQGYYPFGQQDMFSDSQDPYIRYSRQLQQRKGNSLHYNNEASKDTQYQRQNNHHNQNHNGEYQVIQNDQFIENDIQYSQQPLKKQQKQQYSAVSIKTKKQLMRNMAIQNRFSKQDLAKMRLNFAQFIIDNNNLPSINQGDKEIRTLQPIENQSVQVKQTRSQQINKHFSHSLEDIYEQNKDNQSQPVIQERQRTTSLILINQNRKNNSTLIPLLPVPELNDKSIKNKQKTNSLISKKKKKQIFPYLRPTIYYESPKRENKNIINNSCIIHTNLNNSPAQYSLNSFRQCNYCLNIINQKQNQGYQAPKSLNQIEDQQENSHSNFNNQYENSSPDRSEKRNNQSVNDSLQNIQFDSPSKSKIERSSNNQMSIILPSDANKDFVPQGSKMYLPSENQLEKQESHIRQPPQQKNFDHCKLPVQSAPYDLIQKPVETDQKNIKINQPQKDWVAQKSLPENFVQKNKLKEIQAKCGFVKIPDTNQNQSRLGLMKSVKGEKYYEGEWLKGKRHGKGTFYDEDGSIYEGEWRDDQMTGKGRLILKDGQQYEGDLLNGVFDGNGYLKYPNGQDYIGEFKQGRLEGEGRKNWNNGAYYEGQFLNNQRQGLGIFMWKNGSFYQGNFKNNQFNGNGYYQWESGRLYEGEWVDGKMEGKGRDISDQGHVYEGQFKNDQKNGYGVYVVSENKIYKGNWLDDKPHGEGVMIEKGIEKKGIWEHGIKKN</sequence>
<feature type="compositionally biased region" description="Polar residues" evidence="2">
    <location>
        <begin position="720"/>
        <end position="735"/>
    </location>
</feature>
<evidence type="ECO:0000313" key="3">
    <source>
        <dbReference type="EMBL" id="EDK32047.2"/>
    </source>
</evidence>
<dbReference type="Proteomes" id="UP000009168">
    <property type="component" value="Unassembled WGS sequence"/>
</dbReference>
<dbReference type="SUPFAM" id="SSF82185">
    <property type="entry name" value="Histone H3 K4-specific methyltransferase SET7/9 N-terminal domain"/>
    <property type="match status" value="2"/>
</dbReference>
<dbReference type="PANTHER" id="PTHR43215">
    <property type="entry name" value="RADIAL SPOKE HEAD 1 HOMOLOG"/>
    <property type="match status" value="1"/>
</dbReference>
<keyword evidence="1" id="KW-0677">Repeat</keyword>
<dbReference type="AlphaFoldDB" id="A4VET9"/>
<keyword evidence="4" id="KW-1185">Reference proteome</keyword>
<dbReference type="RefSeq" id="XP_001470719.2">
    <property type="nucleotide sequence ID" value="XM_001470669.2"/>
</dbReference>
<evidence type="ECO:0000256" key="2">
    <source>
        <dbReference type="SAM" id="MobiDB-lite"/>
    </source>
</evidence>
<feature type="region of interest" description="Disordered" evidence="2">
    <location>
        <begin position="694"/>
        <end position="745"/>
    </location>
</feature>
<proteinExistence type="predicted"/>
<feature type="compositionally biased region" description="Polar residues" evidence="2">
    <location>
        <begin position="694"/>
        <end position="710"/>
    </location>
</feature>
<dbReference type="HOGENOM" id="CLU_371557_0_0_1"/>
<reference evidence="4" key="1">
    <citation type="journal article" date="2006" name="PLoS Biol.">
        <title>Macronuclear genome sequence of the ciliate Tetrahymena thermophila, a model eukaryote.</title>
        <authorList>
            <person name="Eisen J.A."/>
            <person name="Coyne R.S."/>
            <person name="Wu M."/>
            <person name="Wu D."/>
            <person name="Thiagarajan M."/>
            <person name="Wortman J.R."/>
            <person name="Badger J.H."/>
            <person name="Ren Q."/>
            <person name="Amedeo P."/>
            <person name="Jones K.M."/>
            <person name="Tallon L.J."/>
            <person name="Delcher A.L."/>
            <person name="Salzberg S.L."/>
            <person name="Silva J.C."/>
            <person name="Haas B.J."/>
            <person name="Majoros W.H."/>
            <person name="Farzad M."/>
            <person name="Carlton J.M."/>
            <person name="Smith R.K. Jr."/>
            <person name="Garg J."/>
            <person name="Pearlman R.E."/>
            <person name="Karrer K.M."/>
            <person name="Sun L."/>
            <person name="Manning G."/>
            <person name="Elde N.C."/>
            <person name="Turkewitz A.P."/>
            <person name="Asai D.J."/>
            <person name="Wilkes D.E."/>
            <person name="Wang Y."/>
            <person name="Cai H."/>
            <person name="Collins K."/>
            <person name="Stewart B.A."/>
            <person name="Lee S.R."/>
            <person name="Wilamowska K."/>
            <person name="Weinberg Z."/>
            <person name="Ruzzo W.L."/>
            <person name="Wloga D."/>
            <person name="Gaertig J."/>
            <person name="Frankel J."/>
            <person name="Tsao C.-C."/>
            <person name="Gorovsky M.A."/>
            <person name="Keeling P.J."/>
            <person name="Waller R.F."/>
            <person name="Patron N.J."/>
            <person name="Cherry J.M."/>
            <person name="Stover N.A."/>
            <person name="Krieger C.J."/>
            <person name="del Toro C."/>
            <person name="Ryder H.F."/>
            <person name="Williamson S.C."/>
            <person name="Barbeau R.A."/>
            <person name="Hamilton E.P."/>
            <person name="Orias E."/>
        </authorList>
    </citation>
    <scope>NUCLEOTIDE SEQUENCE [LARGE SCALE GENOMIC DNA]</scope>
    <source>
        <strain evidence="4">SB210</strain>
    </source>
</reference>
<dbReference type="SMART" id="SM00698">
    <property type="entry name" value="MORN"/>
    <property type="match status" value="9"/>
</dbReference>
<dbReference type="STRING" id="312017.A4VET9"/>
<name>A4VET9_TETTS</name>
<feature type="region of interest" description="Disordered" evidence="2">
    <location>
        <begin position="369"/>
        <end position="395"/>
    </location>
</feature>